<evidence type="ECO:0000256" key="1">
    <source>
        <dbReference type="SAM" id="Phobius"/>
    </source>
</evidence>
<keyword evidence="1" id="KW-1133">Transmembrane helix</keyword>
<organism evidence="2 3">
    <name type="scientific">Halolactibacillus halophilus</name>
    <dbReference type="NCBI Taxonomy" id="306540"/>
    <lineage>
        <taxon>Bacteria</taxon>
        <taxon>Bacillati</taxon>
        <taxon>Bacillota</taxon>
        <taxon>Bacilli</taxon>
        <taxon>Bacillales</taxon>
        <taxon>Bacillaceae</taxon>
        <taxon>Halolactibacillus</taxon>
    </lineage>
</organism>
<dbReference type="Gene3D" id="3.30.70.1440">
    <property type="entry name" value="Multidrug efflux transporter AcrB pore domain"/>
    <property type="match status" value="1"/>
</dbReference>
<keyword evidence="1" id="KW-0472">Membrane</keyword>
<proteinExistence type="predicted"/>
<name>A0A1I5M6D7_9BACI</name>
<dbReference type="EMBL" id="FOXC01000004">
    <property type="protein sequence ID" value="SFP05208.1"/>
    <property type="molecule type" value="Genomic_DNA"/>
</dbReference>
<feature type="transmembrane region" description="Helical" evidence="1">
    <location>
        <begin position="851"/>
        <end position="870"/>
    </location>
</feature>
<feature type="transmembrane region" description="Helical" evidence="1">
    <location>
        <begin position="522"/>
        <end position="544"/>
    </location>
</feature>
<sequence>MMKTLLKYRKILWILILLLVSVGIFTYVQLPKRDIPEITQPLASIQVIYPGAAPESMEKAITTPLEEELLTIDGIDEIQSASLNGFVNLTLVLSGEADTSQLYQNINQRVSAVRTSFPDEVRAVNISTDLIQSNVETFHIAADDYKTLLDNREAIHQFADSLTEISGVKSTDIRGLPGETLSVQIEPDLLARYQLQPNQVIEAISQTIQPTPLGTDQLDDTIRTLTLTSYQDLDDFKATVIANTNGQNVTLEDVASIDVVTDTPSSLIHEDGQAVVSVTVQADDGINILNLETPLTKAKQAADALFSDDITISSYFSQTTIIDDVYSSLLQSLIISLIAVLVIMVLGLPITSAILVALAIPLSIIIGLIPLPYTGVDLNQISVIGMIVAIGILVDDAIVVNDNIERRFLLGDSAREGVINGVKEVRVSIITSTLLIVFSFIPLTFLSGSNGDFIRGLPLALVFTVLASTFLALSFMPAFRYQEQKLRTKKKQRRSGLLNPIFEKLSNVYADKIVPFSLKRPVLTIVSGLVIMISFLSLILLVPIEFFPAAEREEVTITATLPAGTPLEETQETLIAIEDYFKETNVVRETVSYAGEGLPGIFGASIPNSGTNTGHVVVRIDQDKTKVLDFIDTYEEDVRDTFPNVTMQLDTIVSGPPASADVSLTLTGEDLSELLRISEDLNEKLQASDAVSFVSSNSQTKPFTEVTIDEDAMLAYGFTETQVTGLMQLASIGAPLGIFDDGNMRLPINLSYNDFDPTGLALDNLELASFSGDSPMPTIVSLDQFVEKTNVEQVNAINHLNGDRFISFDIFTTDDGDVSAIIEAVRSELPDGFSLAESGEQDTQTEFFLEVGKLFLVVLFLIYTTLAIQFNSLTTPILISFTILLALSGAVVGLFISGEPLSFLGVLGIVALSGVIVRNAILLIEFIEQNRDNYKSLTDAFIEAGRLRLKPILLTTLTSMAALIPVIITGDVLFKPLAVAIVYGIFFATLLTLVLIPPLYLALLKLRKEA</sequence>
<dbReference type="GO" id="GO:0042910">
    <property type="term" value="F:xenobiotic transmembrane transporter activity"/>
    <property type="evidence" value="ECO:0007669"/>
    <property type="project" value="TreeGrafter"/>
</dbReference>
<dbReference type="Gene3D" id="3.30.70.1430">
    <property type="entry name" value="Multidrug efflux transporter AcrB pore domain"/>
    <property type="match status" value="2"/>
</dbReference>
<feature type="transmembrane region" description="Helical" evidence="1">
    <location>
        <begin position="325"/>
        <end position="346"/>
    </location>
</feature>
<protein>
    <submittedName>
        <fullName evidence="2">Multidrug efflux pump subunit AcrB</fullName>
    </submittedName>
</protein>
<reference evidence="2 3" key="1">
    <citation type="submission" date="2016-10" db="EMBL/GenBank/DDBJ databases">
        <authorList>
            <person name="de Groot N.N."/>
        </authorList>
    </citation>
    <scope>NUCLEOTIDE SEQUENCE [LARGE SCALE GENOMIC DNA]</scope>
    <source>
        <strain evidence="2 3">DSM 17073</strain>
    </source>
</reference>
<feature type="transmembrane region" description="Helical" evidence="1">
    <location>
        <begin position="980"/>
        <end position="1004"/>
    </location>
</feature>
<dbReference type="SUPFAM" id="SSF82866">
    <property type="entry name" value="Multidrug efflux transporter AcrB transmembrane domain"/>
    <property type="match status" value="2"/>
</dbReference>
<dbReference type="PANTHER" id="PTHR32063:SF24">
    <property type="entry name" value="CATION EFFLUX SYSTEM (ACRB_ACRD_ACRF FAMILY)"/>
    <property type="match status" value="1"/>
</dbReference>
<dbReference type="PRINTS" id="PR00702">
    <property type="entry name" value="ACRIFLAVINRP"/>
</dbReference>
<dbReference type="STRING" id="306540.SAMN05421839_10455"/>
<dbReference type="Gene3D" id="3.30.70.1320">
    <property type="entry name" value="Multidrug efflux transporter AcrB pore domain like"/>
    <property type="match status" value="1"/>
</dbReference>
<dbReference type="GO" id="GO:0005886">
    <property type="term" value="C:plasma membrane"/>
    <property type="evidence" value="ECO:0007669"/>
    <property type="project" value="TreeGrafter"/>
</dbReference>
<keyword evidence="1" id="KW-0812">Transmembrane</keyword>
<dbReference type="AlphaFoldDB" id="A0A1I5M6D7"/>
<dbReference type="Gene3D" id="3.30.2090.10">
    <property type="entry name" value="Multidrug efflux transporter AcrB TolC docking domain, DN and DC subdomains"/>
    <property type="match status" value="2"/>
</dbReference>
<feature type="transmembrane region" description="Helical" evidence="1">
    <location>
        <begin position="952"/>
        <end position="974"/>
    </location>
</feature>
<dbReference type="InterPro" id="IPR001036">
    <property type="entry name" value="Acrflvin-R"/>
</dbReference>
<dbReference type="Gene3D" id="1.20.1640.10">
    <property type="entry name" value="Multidrug efflux transporter AcrB transmembrane domain"/>
    <property type="match status" value="2"/>
</dbReference>
<feature type="transmembrane region" description="Helical" evidence="1">
    <location>
        <begin position="353"/>
        <end position="371"/>
    </location>
</feature>
<dbReference type="Proteomes" id="UP000242243">
    <property type="component" value="Unassembled WGS sequence"/>
</dbReference>
<feature type="transmembrane region" description="Helical" evidence="1">
    <location>
        <begin position="12"/>
        <end position="30"/>
    </location>
</feature>
<evidence type="ECO:0000313" key="2">
    <source>
        <dbReference type="EMBL" id="SFP05208.1"/>
    </source>
</evidence>
<feature type="transmembrane region" description="Helical" evidence="1">
    <location>
        <begin position="383"/>
        <end position="404"/>
    </location>
</feature>
<dbReference type="SUPFAM" id="SSF82714">
    <property type="entry name" value="Multidrug efflux transporter AcrB TolC docking domain, DN and DC subdomains"/>
    <property type="match status" value="2"/>
</dbReference>
<dbReference type="PANTHER" id="PTHR32063">
    <property type="match status" value="1"/>
</dbReference>
<gene>
    <name evidence="2" type="ORF">SAMN05421839_10455</name>
</gene>
<feature type="transmembrane region" description="Helical" evidence="1">
    <location>
        <begin position="457"/>
        <end position="479"/>
    </location>
</feature>
<accession>A0A1I5M6D7</accession>
<evidence type="ECO:0000313" key="3">
    <source>
        <dbReference type="Proteomes" id="UP000242243"/>
    </source>
</evidence>
<feature type="transmembrane region" description="Helical" evidence="1">
    <location>
        <begin position="877"/>
        <end position="897"/>
    </location>
</feature>
<feature type="transmembrane region" description="Helical" evidence="1">
    <location>
        <begin position="903"/>
        <end position="927"/>
    </location>
</feature>
<dbReference type="Pfam" id="PF00873">
    <property type="entry name" value="ACR_tran"/>
    <property type="match status" value="1"/>
</dbReference>
<feature type="transmembrane region" description="Helical" evidence="1">
    <location>
        <begin position="425"/>
        <end position="445"/>
    </location>
</feature>
<dbReference type="InterPro" id="IPR027463">
    <property type="entry name" value="AcrB_DN_DC_subdom"/>
</dbReference>
<dbReference type="SUPFAM" id="SSF82693">
    <property type="entry name" value="Multidrug efflux transporter AcrB pore domain, PN1, PN2, PC1 and PC2 subdomains"/>
    <property type="match status" value="2"/>
</dbReference>